<keyword evidence="2" id="KW-1185">Reference proteome</keyword>
<gene>
    <name evidence="1" type="ORF">SAMN05421820_107399</name>
</gene>
<organism evidence="1 2">
    <name type="scientific">Pedobacter steynii</name>
    <dbReference type="NCBI Taxonomy" id="430522"/>
    <lineage>
        <taxon>Bacteria</taxon>
        <taxon>Pseudomonadati</taxon>
        <taxon>Bacteroidota</taxon>
        <taxon>Sphingobacteriia</taxon>
        <taxon>Sphingobacteriales</taxon>
        <taxon>Sphingobacteriaceae</taxon>
        <taxon>Pedobacter</taxon>
    </lineage>
</organism>
<dbReference type="Proteomes" id="UP000183200">
    <property type="component" value="Unassembled WGS sequence"/>
</dbReference>
<evidence type="ECO:0000313" key="1">
    <source>
        <dbReference type="EMBL" id="SDN44485.1"/>
    </source>
</evidence>
<accession>A0A1H0BFX6</accession>
<sequence>MFRSFTAMFLLTMILLTQFSRVFIYAGFELNQQYIANTLCENRDKPEMHCNGKCYLTNKLRQAEEKEKRQEREAQKKNAGDSFFMKSNVLLVFPAWFIRTDFSKERPFHLPESTTEILHPPPAVFFIPA</sequence>
<dbReference type="EMBL" id="FNGY01000007">
    <property type="protein sequence ID" value="SDN44485.1"/>
    <property type="molecule type" value="Genomic_DNA"/>
</dbReference>
<name>A0A1H0BFX6_9SPHI</name>
<reference evidence="2" key="1">
    <citation type="submission" date="2016-10" db="EMBL/GenBank/DDBJ databases">
        <authorList>
            <person name="Varghese N."/>
            <person name="Submissions S."/>
        </authorList>
    </citation>
    <scope>NUCLEOTIDE SEQUENCE [LARGE SCALE GENOMIC DNA]</scope>
    <source>
        <strain evidence="2">DSM 19110</strain>
    </source>
</reference>
<dbReference type="AlphaFoldDB" id="A0A1H0BFX6"/>
<dbReference type="STRING" id="430522.BFS30_18855"/>
<proteinExistence type="predicted"/>
<evidence type="ECO:0000313" key="2">
    <source>
        <dbReference type="Proteomes" id="UP000183200"/>
    </source>
</evidence>
<protein>
    <submittedName>
        <fullName evidence="1">Uncharacterized protein</fullName>
    </submittedName>
</protein>